<feature type="domain" description="DUF1553" evidence="3">
    <location>
        <begin position="835"/>
        <end position="1088"/>
    </location>
</feature>
<feature type="domain" description="DUF1549" evidence="2">
    <location>
        <begin position="191"/>
        <end position="395"/>
    </location>
</feature>
<evidence type="ECO:0000259" key="4">
    <source>
        <dbReference type="Pfam" id="PF07635"/>
    </source>
</evidence>
<evidence type="ECO:0000313" key="5">
    <source>
        <dbReference type="EMBL" id="QDV85647.1"/>
    </source>
</evidence>
<dbReference type="Pfam" id="PF07587">
    <property type="entry name" value="PSD1"/>
    <property type="match status" value="1"/>
</dbReference>
<feature type="compositionally biased region" description="Basic and acidic residues" evidence="1">
    <location>
        <begin position="21"/>
        <end position="35"/>
    </location>
</feature>
<name>A0ABX5XV93_9BACT</name>
<accession>A0ABX5XV93</accession>
<dbReference type="SUPFAM" id="SSF46626">
    <property type="entry name" value="Cytochrome c"/>
    <property type="match status" value="1"/>
</dbReference>
<evidence type="ECO:0000259" key="3">
    <source>
        <dbReference type="Pfam" id="PF07587"/>
    </source>
</evidence>
<dbReference type="SUPFAM" id="SSF49785">
    <property type="entry name" value="Galactose-binding domain-like"/>
    <property type="match status" value="1"/>
</dbReference>
<dbReference type="PANTHER" id="PTHR35889">
    <property type="entry name" value="CYCLOINULO-OLIGOSACCHARIDE FRUCTANOTRANSFERASE-RELATED"/>
    <property type="match status" value="1"/>
</dbReference>
<keyword evidence="6" id="KW-1185">Reference proteome</keyword>
<dbReference type="PANTHER" id="PTHR35889:SF3">
    <property type="entry name" value="F-BOX DOMAIN-CONTAINING PROTEIN"/>
    <property type="match status" value="1"/>
</dbReference>
<organism evidence="5 6">
    <name type="scientific">Stieleria magnilauensis</name>
    <dbReference type="NCBI Taxonomy" id="2527963"/>
    <lineage>
        <taxon>Bacteria</taxon>
        <taxon>Pseudomonadati</taxon>
        <taxon>Planctomycetota</taxon>
        <taxon>Planctomycetia</taxon>
        <taxon>Pirellulales</taxon>
        <taxon>Pirellulaceae</taxon>
        <taxon>Stieleria</taxon>
    </lineage>
</organism>
<evidence type="ECO:0000313" key="6">
    <source>
        <dbReference type="Proteomes" id="UP000318081"/>
    </source>
</evidence>
<evidence type="ECO:0000256" key="1">
    <source>
        <dbReference type="SAM" id="MobiDB-lite"/>
    </source>
</evidence>
<dbReference type="InterPro" id="IPR008979">
    <property type="entry name" value="Galactose-bd-like_sf"/>
</dbReference>
<sequence length="1111" mass="123975">MFRSDYHVRWFGVPVDAHNPTRDGDNVMSSHEKPGLRPSPAPRRVADACLLALLVLISGNAAAIDFATDIEPIFREHCIDCHGPEEQNSQFRLDRLAVLLAGGNSGEPAVVPGDPDASYLLRLIKHDEPGWEMPPDGELSPHQIDLIEQWISGGASTPKRYGPAKENVELKHWSFQPIRRPELDVRHSDGIDTLIRRKLAESDLQPSPIAERRVLIRRLYLVMTGLPPTPEQIDAFVQDARHDAWQRLVETVLASPLYGQRWASHWLDLVRFGETNGFETNRERPNAWHYRDWVIDSLNHDKPYDDFIRQQIAGDALGAEIGTGFLVAGPHDIVKGQDPKLGLVQRMNELDDMINTTGTAFLGLTTGCARCHNHKFDPISQRDYYAMQAVFAGVQHGERSLPPTKEAEQELAEIDAVIAELTDKLQPYLAKDTSASIAIDESDARPVFQPAGTAAKQGRNEADFGGKHYTWWKARPGEETVVYQPHASGLHRVWLSWGAGYATHCSDARYVLRSATGDREICSVNQQRLADGSGEVDGVAKWSGFYDAGVHEFAPDDRLVLIAGDSGSAVTADVVVLQPEPETDSSRPAVPPTLRAAVNSNQNEERIAPRSARFVRFVIEQTSGSQACLDELEIYAGDQNVALASSGAKATSSGDFQHPLHKLQHINDGRYGNARSWIVDSVAGGWVQIELAEPTVIDRIVWGRDREQTYSDRLATDYHIDVANDPGNWARVASSADRRPHGQSQTEAAQYRFDTVSSAEAQQAKHRLNRLKLARRRKAALEMSPQVYAGTFSQPGPTYRLYRGEPDARREPVGPDTIEVFGSLKLDQDAPEQSRRLALADWIASADNPLTPRVITNRLWQFHFGTGIVDTPSDFGHNGTRPSHPELLDYLASELLDHDWSLKHIHRLILNSHTWRQSNRPREDARAIDAGCRLLWRFPPRRCDAESIRDSILAVSGSLRHDAAGGPGFSGFAVQLENVRHYHPKQQYGPEDWRRMIYMTKVRQERDQVFGVFDCPDASMVVAQRSRSTTPLQALNLLNSRFVMQQAGRMAARLENEAESPSAQITRAWQLCFGRPPTDEELSDSAAFIAQEGLTQFARALLNANEFVLIP</sequence>
<proteinExistence type="predicted"/>
<dbReference type="Gene3D" id="2.60.120.260">
    <property type="entry name" value="Galactose-binding domain-like"/>
    <property type="match status" value="1"/>
</dbReference>
<dbReference type="InterPro" id="IPR011429">
    <property type="entry name" value="Cyt_c_Planctomycete-type"/>
</dbReference>
<protein>
    <submittedName>
        <fullName evidence="5">Planctomycete cytochrome C</fullName>
    </submittedName>
</protein>
<dbReference type="Pfam" id="PF07583">
    <property type="entry name" value="PSCyt2"/>
    <property type="match status" value="1"/>
</dbReference>
<gene>
    <name evidence="5" type="ORF">TBK1r_46620</name>
</gene>
<dbReference type="Proteomes" id="UP000318081">
    <property type="component" value="Chromosome"/>
</dbReference>
<feature type="region of interest" description="Disordered" evidence="1">
    <location>
        <begin position="21"/>
        <end position="40"/>
    </location>
</feature>
<dbReference type="InterPro" id="IPR036909">
    <property type="entry name" value="Cyt_c-like_dom_sf"/>
</dbReference>
<evidence type="ECO:0000259" key="2">
    <source>
        <dbReference type="Pfam" id="PF07583"/>
    </source>
</evidence>
<dbReference type="EMBL" id="CP036432">
    <property type="protein sequence ID" value="QDV85647.1"/>
    <property type="molecule type" value="Genomic_DNA"/>
</dbReference>
<dbReference type="InterPro" id="IPR011444">
    <property type="entry name" value="DUF1549"/>
</dbReference>
<dbReference type="InterPro" id="IPR022655">
    <property type="entry name" value="DUF1553"/>
</dbReference>
<dbReference type="Pfam" id="PF07635">
    <property type="entry name" value="PSCyt1"/>
    <property type="match status" value="1"/>
</dbReference>
<feature type="domain" description="Cytochrome C Planctomycete-type" evidence="4">
    <location>
        <begin position="78"/>
        <end position="137"/>
    </location>
</feature>
<reference evidence="5 6" key="1">
    <citation type="submission" date="2019-02" db="EMBL/GenBank/DDBJ databases">
        <title>Deep-cultivation of Planctomycetes and their phenomic and genomic characterization uncovers novel biology.</title>
        <authorList>
            <person name="Wiegand S."/>
            <person name="Jogler M."/>
            <person name="Boedeker C."/>
            <person name="Pinto D."/>
            <person name="Vollmers J."/>
            <person name="Rivas-Marin E."/>
            <person name="Kohn T."/>
            <person name="Peeters S.H."/>
            <person name="Heuer A."/>
            <person name="Rast P."/>
            <person name="Oberbeckmann S."/>
            <person name="Bunk B."/>
            <person name="Jeske O."/>
            <person name="Meyerdierks A."/>
            <person name="Storesund J.E."/>
            <person name="Kallscheuer N."/>
            <person name="Luecker S."/>
            <person name="Lage O.M."/>
            <person name="Pohl T."/>
            <person name="Merkel B.J."/>
            <person name="Hornburger P."/>
            <person name="Mueller R.-W."/>
            <person name="Bruemmer F."/>
            <person name="Labrenz M."/>
            <person name="Spormann A.M."/>
            <person name="Op den Camp H."/>
            <person name="Overmann J."/>
            <person name="Amann R."/>
            <person name="Jetten M.S.M."/>
            <person name="Mascher T."/>
            <person name="Medema M.H."/>
            <person name="Devos D.P."/>
            <person name="Kaster A.-K."/>
            <person name="Ovreas L."/>
            <person name="Rohde M."/>
            <person name="Galperin M.Y."/>
            <person name="Jogler C."/>
        </authorList>
    </citation>
    <scope>NUCLEOTIDE SEQUENCE [LARGE SCALE GENOMIC DNA]</scope>
    <source>
        <strain evidence="5 6">TBK1r</strain>
    </source>
</reference>